<dbReference type="PROSITE" id="PS50977">
    <property type="entry name" value="HTH_TETR_2"/>
    <property type="match status" value="1"/>
</dbReference>
<dbReference type="InterPro" id="IPR009057">
    <property type="entry name" value="Homeodomain-like_sf"/>
</dbReference>
<dbReference type="Proteomes" id="UP001651690">
    <property type="component" value="Unassembled WGS sequence"/>
</dbReference>
<dbReference type="EMBL" id="JANDBD010000006">
    <property type="protein sequence ID" value="MCP9273619.1"/>
    <property type="molecule type" value="Genomic_DNA"/>
</dbReference>
<dbReference type="Pfam" id="PF17925">
    <property type="entry name" value="TetR_C_20"/>
    <property type="match status" value="1"/>
</dbReference>
<name>A0ABT1M390_9MYCO</name>
<evidence type="ECO:0000256" key="4">
    <source>
        <dbReference type="PROSITE-ProRule" id="PRU00335"/>
    </source>
</evidence>
<dbReference type="PANTHER" id="PTHR30055">
    <property type="entry name" value="HTH-TYPE TRANSCRIPTIONAL REGULATOR RUTR"/>
    <property type="match status" value="1"/>
</dbReference>
<proteinExistence type="predicted"/>
<keyword evidence="1" id="KW-0805">Transcription regulation</keyword>
<evidence type="ECO:0000313" key="7">
    <source>
        <dbReference type="Proteomes" id="UP001651690"/>
    </source>
</evidence>
<evidence type="ECO:0000256" key="3">
    <source>
        <dbReference type="ARBA" id="ARBA00023163"/>
    </source>
</evidence>
<feature type="domain" description="HTH tetR-type" evidence="5">
    <location>
        <begin position="14"/>
        <end position="74"/>
    </location>
</feature>
<dbReference type="Pfam" id="PF00440">
    <property type="entry name" value="TetR_N"/>
    <property type="match status" value="1"/>
</dbReference>
<keyword evidence="3" id="KW-0804">Transcription</keyword>
<dbReference type="RefSeq" id="WP_255061228.1">
    <property type="nucleotide sequence ID" value="NZ_JANDBD010000006.1"/>
</dbReference>
<evidence type="ECO:0000259" key="5">
    <source>
        <dbReference type="PROSITE" id="PS50977"/>
    </source>
</evidence>
<comment type="caution">
    <text evidence="6">The sequence shown here is derived from an EMBL/GenBank/DDBJ whole genome shotgun (WGS) entry which is preliminary data.</text>
</comment>
<dbReference type="PANTHER" id="PTHR30055:SF234">
    <property type="entry name" value="HTH-TYPE TRANSCRIPTIONAL REGULATOR BETI"/>
    <property type="match status" value="1"/>
</dbReference>
<protein>
    <submittedName>
        <fullName evidence="6">TetR family transcriptional regulator</fullName>
    </submittedName>
</protein>
<evidence type="ECO:0000256" key="1">
    <source>
        <dbReference type="ARBA" id="ARBA00023015"/>
    </source>
</evidence>
<dbReference type="InterPro" id="IPR050109">
    <property type="entry name" value="HTH-type_TetR-like_transc_reg"/>
</dbReference>
<evidence type="ECO:0000256" key="2">
    <source>
        <dbReference type="ARBA" id="ARBA00023125"/>
    </source>
</evidence>
<reference evidence="6 7" key="1">
    <citation type="submission" date="2022-06" db="EMBL/GenBank/DDBJ databases">
        <title>Mycolicibacterium sp. CAU 1645 isolated from seawater.</title>
        <authorList>
            <person name="Kim W."/>
        </authorList>
    </citation>
    <scope>NUCLEOTIDE SEQUENCE [LARGE SCALE GENOMIC DNA]</scope>
    <source>
        <strain evidence="6 7">CAU 1645</strain>
    </source>
</reference>
<dbReference type="InterPro" id="IPR001647">
    <property type="entry name" value="HTH_TetR"/>
</dbReference>
<keyword evidence="2 4" id="KW-0238">DNA-binding</keyword>
<dbReference type="SUPFAM" id="SSF46689">
    <property type="entry name" value="Homeodomain-like"/>
    <property type="match status" value="1"/>
</dbReference>
<accession>A0ABT1M390</accession>
<gene>
    <name evidence="6" type="ORF">NM203_15630</name>
</gene>
<organism evidence="6 7">
    <name type="scientific">Mycolicibacterium arenosum</name>
    <dbReference type="NCBI Taxonomy" id="2952157"/>
    <lineage>
        <taxon>Bacteria</taxon>
        <taxon>Bacillati</taxon>
        <taxon>Actinomycetota</taxon>
        <taxon>Actinomycetes</taxon>
        <taxon>Mycobacteriales</taxon>
        <taxon>Mycobacteriaceae</taxon>
        <taxon>Mycolicibacterium</taxon>
    </lineage>
</organism>
<dbReference type="Gene3D" id="1.10.357.10">
    <property type="entry name" value="Tetracycline Repressor, domain 2"/>
    <property type="match status" value="1"/>
</dbReference>
<dbReference type="InterPro" id="IPR041642">
    <property type="entry name" value="KstR_C"/>
</dbReference>
<sequence length="204" mass="22867">MATNAKTSTVEDQRRGQDRILAIVAELLESEGYDAVQLREVAKRSRTSLATIYKRYANRDELILAALHEWMAENRYSGLADQTVEPGETLYDGMMRVLRTIFEPWEQHPAMLTAFFRARAAPGGQEIFRRGLDTTAPAFMQVLSGVDETFIRDLDTILSTVIYGLLGRFAAGELAIKDIVPSLDRTVYWLAAGYEAAGRTEARD</sequence>
<keyword evidence="7" id="KW-1185">Reference proteome</keyword>
<feature type="DNA-binding region" description="H-T-H motif" evidence="4">
    <location>
        <begin position="37"/>
        <end position="56"/>
    </location>
</feature>
<evidence type="ECO:0000313" key="6">
    <source>
        <dbReference type="EMBL" id="MCP9273619.1"/>
    </source>
</evidence>